<feature type="transmembrane region" description="Helical" evidence="6">
    <location>
        <begin position="241"/>
        <end position="265"/>
    </location>
</feature>
<feature type="transmembrane region" description="Helical" evidence="6">
    <location>
        <begin position="648"/>
        <end position="667"/>
    </location>
</feature>
<sequence length="684" mass="75028">MRKLFSRSLNCLNPPSDETALGSRARPDFDSFICRILILPAAKLHPEVPQSTFFVQNLSEALFFYDIPEDILFHTLWIQYNTRSVCTVGVKSGGLQDFPRTSRRRQSNRLRDSSLLHWTCFWFVVIGFTLKKNPLTFVSPRICTIFCHLLCSCKSPCFCPVNHLLAVMSSADKEIYSHEVGLETSQQDDRDMERLGKTQQLKRNFRFYSILGFTTTLMASWESILLTSTYGLTDGGRAGMVYVYIASFVGFFASVISMAEIASIAPTSGGQYHWVSEFAAPRFQRFLSYITGWLSVLGWQAAFASICFLCGTLIQGLLVFNYSDGPGYIYGFERWHGTLLTIAIAVVGTLVNTLGARLLPPLEGVILFLHLGGFVAVLVPMWAMGPGKAPDFAVWKEFTNSGGWSGMGLACLVGQLTPLFSWTGPDAATHMAEEVQNAAFVVPWCMVSTALINGGLGFIMLITLVYNMGDLETVLSDPSGFSFLPAVKHATGSTAAANGVAAIILVMEVCSAISILATASRQTFAFARDNALPFSGALANVNKRFQIPITSVIVSTMITVLLCLINIGSTAAFNAVASVMIAALFTTYILSIAAFIRARLLPSGIPRARFSLGKLGLPINIFSVLYLCFAITFTFFPTAANPTLVDMNWSILVFGVVVIFACVQYFIHGRRIYQAPVTQVRKVD</sequence>
<feature type="transmembrane region" description="Helical" evidence="6">
    <location>
        <begin position="205"/>
        <end position="221"/>
    </location>
</feature>
<feature type="transmembrane region" description="Helical" evidence="6">
    <location>
        <begin position="547"/>
        <end position="567"/>
    </location>
</feature>
<keyword evidence="2" id="KW-0813">Transport</keyword>
<feature type="transmembrane region" description="Helical" evidence="6">
    <location>
        <begin position="403"/>
        <end position="420"/>
    </location>
</feature>
<name>A0A1V6T9K1_9EURO</name>
<feature type="transmembrane region" description="Helical" evidence="6">
    <location>
        <begin position="573"/>
        <end position="596"/>
    </location>
</feature>
<feature type="transmembrane region" description="Helical" evidence="6">
    <location>
        <begin position="617"/>
        <end position="636"/>
    </location>
</feature>
<accession>A0A1V6T9K1</accession>
<evidence type="ECO:0000256" key="1">
    <source>
        <dbReference type="ARBA" id="ARBA00004141"/>
    </source>
</evidence>
<evidence type="ECO:0000256" key="5">
    <source>
        <dbReference type="ARBA" id="ARBA00023136"/>
    </source>
</evidence>
<dbReference type="EMBL" id="MLKD01000010">
    <property type="protein sequence ID" value="OQE22559.1"/>
    <property type="molecule type" value="Genomic_DNA"/>
</dbReference>
<dbReference type="AlphaFoldDB" id="A0A1V6T9K1"/>
<organism evidence="7 8">
    <name type="scientific">Penicillium steckii</name>
    <dbReference type="NCBI Taxonomy" id="303698"/>
    <lineage>
        <taxon>Eukaryota</taxon>
        <taxon>Fungi</taxon>
        <taxon>Dikarya</taxon>
        <taxon>Ascomycota</taxon>
        <taxon>Pezizomycotina</taxon>
        <taxon>Eurotiomycetes</taxon>
        <taxon>Eurotiomycetidae</taxon>
        <taxon>Eurotiales</taxon>
        <taxon>Aspergillaceae</taxon>
        <taxon>Penicillium</taxon>
    </lineage>
</organism>
<feature type="transmembrane region" description="Helical" evidence="6">
    <location>
        <begin position="495"/>
        <end position="519"/>
    </location>
</feature>
<feature type="transmembrane region" description="Helical" evidence="6">
    <location>
        <begin position="334"/>
        <end position="353"/>
    </location>
</feature>
<keyword evidence="4 6" id="KW-1133">Transmembrane helix</keyword>
<gene>
    <name evidence="7" type="ORF">PENSTE_c010G06794</name>
</gene>
<keyword evidence="5 6" id="KW-0472">Membrane</keyword>
<reference evidence="8" key="1">
    <citation type="journal article" date="2017" name="Nat. Microbiol.">
        <title>Global analysis of biosynthetic gene clusters reveals vast potential of secondary metabolite production in Penicillium species.</title>
        <authorList>
            <person name="Nielsen J.C."/>
            <person name="Grijseels S."/>
            <person name="Prigent S."/>
            <person name="Ji B."/>
            <person name="Dainat J."/>
            <person name="Nielsen K.F."/>
            <person name="Frisvad J.C."/>
            <person name="Workman M."/>
            <person name="Nielsen J."/>
        </authorList>
    </citation>
    <scope>NUCLEOTIDE SEQUENCE [LARGE SCALE GENOMIC DNA]</scope>
    <source>
        <strain evidence="8">IBT 24891</strain>
    </source>
</reference>
<evidence type="ECO:0000313" key="8">
    <source>
        <dbReference type="Proteomes" id="UP000191285"/>
    </source>
</evidence>
<dbReference type="Gene3D" id="1.20.1740.10">
    <property type="entry name" value="Amino acid/polyamine transporter I"/>
    <property type="match status" value="1"/>
</dbReference>
<evidence type="ECO:0000256" key="3">
    <source>
        <dbReference type="ARBA" id="ARBA00022692"/>
    </source>
</evidence>
<proteinExistence type="predicted"/>
<dbReference type="GO" id="GO:0022857">
    <property type="term" value="F:transmembrane transporter activity"/>
    <property type="evidence" value="ECO:0007669"/>
    <property type="project" value="InterPro"/>
</dbReference>
<evidence type="ECO:0000256" key="6">
    <source>
        <dbReference type="SAM" id="Phobius"/>
    </source>
</evidence>
<dbReference type="InterPro" id="IPR002293">
    <property type="entry name" value="AA/rel_permease1"/>
</dbReference>
<feature type="transmembrane region" description="Helical" evidence="6">
    <location>
        <begin position="365"/>
        <end position="383"/>
    </location>
</feature>
<dbReference type="GO" id="GO:0016020">
    <property type="term" value="C:membrane"/>
    <property type="evidence" value="ECO:0007669"/>
    <property type="project" value="UniProtKB-SubCell"/>
</dbReference>
<feature type="transmembrane region" description="Helical" evidence="6">
    <location>
        <begin position="441"/>
        <end position="466"/>
    </location>
</feature>
<dbReference type="Pfam" id="PF13520">
    <property type="entry name" value="AA_permease_2"/>
    <property type="match status" value="1"/>
</dbReference>
<protein>
    <recommendedName>
        <fullName evidence="9">Amino acid permease/ SLC12A domain-containing protein</fullName>
    </recommendedName>
</protein>
<keyword evidence="3 6" id="KW-0812">Transmembrane</keyword>
<keyword evidence="8" id="KW-1185">Reference proteome</keyword>
<feature type="transmembrane region" description="Helical" evidence="6">
    <location>
        <begin position="286"/>
        <end position="314"/>
    </location>
</feature>
<evidence type="ECO:0000313" key="7">
    <source>
        <dbReference type="EMBL" id="OQE22559.1"/>
    </source>
</evidence>
<evidence type="ECO:0000256" key="4">
    <source>
        <dbReference type="ARBA" id="ARBA00022989"/>
    </source>
</evidence>
<comment type="caution">
    <text evidence="7">The sequence shown here is derived from an EMBL/GenBank/DDBJ whole genome shotgun (WGS) entry which is preliminary data.</text>
</comment>
<dbReference type="Proteomes" id="UP000191285">
    <property type="component" value="Unassembled WGS sequence"/>
</dbReference>
<dbReference type="PANTHER" id="PTHR45649:SF2">
    <property type="entry name" value="ACID PERMEASE, PUTATIVE-RELATED"/>
    <property type="match status" value="1"/>
</dbReference>
<comment type="subcellular location">
    <subcellularLocation>
        <location evidence="1">Membrane</location>
        <topology evidence="1">Multi-pass membrane protein</topology>
    </subcellularLocation>
</comment>
<evidence type="ECO:0000256" key="2">
    <source>
        <dbReference type="ARBA" id="ARBA00022448"/>
    </source>
</evidence>
<dbReference type="PANTHER" id="PTHR45649">
    <property type="entry name" value="AMINO-ACID PERMEASE BAT1"/>
    <property type="match status" value="1"/>
</dbReference>
<dbReference type="OrthoDB" id="3257095at2759"/>
<evidence type="ECO:0008006" key="9">
    <source>
        <dbReference type="Google" id="ProtNLM"/>
    </source>
</evidence>